<accession>A0A915DNP4</accession>
<keyword evidence="2" id="KW-1185">Reference proteome</keyword>
<dbReference type="WBParaSite" id="jg21510">
    <property type="protein sequence ID" value="jg21510"/>
    <property type="gene ID" value="jg21510"/>
</dbReference>
<dbReference type="Proteomes" id="UP000887574">
    <property type="component" value="Unplaced"/>
</dbReference>
<sequence>MFILVLVIFSYITSCTQDRIPAGIGSKHCSENCNNELGFMTINEDSKITVEAIGFLCKSSDELIQCLEENCGYDYQANSERAEAEIALFNMRMSLAEIEYGCQKQEDFYYFYECIQGKKYKAKKQKCKAKKDGNLVAELTNKS</sequence>
<keyword evidence="1" id="KW-0732">Signal</keyword>
<feature type="chain" id="PRO_5038137695" evidence="1">
    <location>
        <begin position="18"/>
        <end position="143"/>
    </location>
</feature>
<name>A0A915DNP4_9BILA</name>
<evidence type="ECO:0000313" key="3">
    <source>
        <dbReference type="WBParaSite" id="jg21510"/>
    </source>
</evidence>
<feature type="signal peptide" evidence="1">
    <location>
        <begin position="1"/>
        <end position="17"/>
    </location>
</feature>
<dbReference type="AlphaFoldDB" id="A0A915DNP4"/>
<evidence type="ECO:0000313" key="2">
    <source>
        <dbReference type="Proteomes" id="UP000887574"/>
    </source>
</evidence>
<evidence type="ECO:0000256" key="1">
    <source>
        <dbReference type="SAM" id="SignalP"/>
    </source>
</evidence>
<protein>
    <submittedName>
        <fullName evidence="3">Uncharacterized protein</fullName>
    </submittedName>
</protein>
<organism evidence="2 3">
    <name type="scientific">Ditylenchus dipsaci</name>
    <dbReference type="NCBI Taxonomy" id="166011"/>
    <lineage>
        <taxon>Eukaryota</taxon>
        <taxon>Metazoa</taxon>
        <taxon>Ecdysozoa</taxon>
        <taxon>Nematoda</taxon>
        <taxon>Chromadorea</taxon>
        <taxon>Rhabditida</taxon>
        <taxon>Tylenchina</taxon>
        <taxon>Tylenchomorpha</taxon>
        <taxon>Sphaerularioidea</taxon>
        <taxon>Anguinidae</taxon>
        <taxon>Anguininae</taxon>
        <taxon>Ditylenchus</taxon>
    </lineage>
</organism>
<reference evidence="3" key="1">
    <citation type="submission" date="2022-11" db="UniProtKB">
        <authorList>
            <consortium name="WormBaseParasite"/>
        </authorList>
    </citation>
    <scope>IDENTIFICATION</scope>
</reference>
<proteinExistence type="predicted"/>